<keyword evidence="1 2" id="KW-0732">Signal</keyword>
<dbReference type="Pfam" id="PF13517">
    <property type="entry name" value="FG-GAP_3"/>
    <property type="match status" value="6"/>
</dbReference>
<gene>
    <name evidence="3" type="ORF">POL25_33905</name>
</gene>
<feature type="signal peptide" evidence="2">
    <location>
        <begin position="1"/>
        <end position="18"/>
    </location>
</feature>
<dbReference type="Gene3D" id="2.130.10.130">
    <property type="entry name" value="Integrin alpha, N-terminal"/>
    <property type="match status" value="4"/>
</dbReference>
<dbReference type="Proteomes" id="UP001221686">
    <property type="component" value="Unassembled WGS sequence"/>
</dbReference>
<dbReference type="PANTHER" id="PTHR46580">
    <property type="entry name" value="SENSOR KINASE-RELATED"/>
    <property type="match status" value="1"/>
</dbReference>
<dbReference type="InterPro" id="IPR013517">
    <property type="entry name" value="FG-GAP"/>
</dbReference>
<proteinExistence type="predicted"/>
<evidence type="ECO:0000256" key="2">
    <source>
        <dbReference type="SAM" id="SignalP"/>
    </source>
</evidence>
<dbReference type="RefSeq" id="WP_272090449.1">
    <property type="nucleotide sequence ID" value="NZ_JAQNDL010000003.1"/>
</dbReference>
<organism evidence="3 4">
    <name type="scientific">Nannocystis bainbridge</name>
    <dbReference type="NCBI Taxonomy" id="2995303"/>
    <lineage>
        <taxon>Bacteria</taxon>
        <taxon>Pseudomonadati</taxon>
        <taxon>Myxococcota</taxon>
        <taxon>Polyangia</taxon>
        <taxon>Nannocystales</taxon>
        <taxon>Nannocystaceae</taxon>
        <taxon>Nannocystis</taxon>
    </lineage>
</organism>
<dbReference type="EMBL" id="JAQNDL010000003">
    <property type="protein sequence ID" value="MDC0721950.1"/>
    <property type="molecule type" value="Genomic_DNA"/>
</dbReference>
<dbReference type="PROSITE" id="PS51257">
    <property type="entry name" value="PROKAR_LIPOPROTEIN"/>
    <property type="match status" value="1"/>
</dbReference>
<keyword evidence="4" id="KW-1185">Reference proteome</keyword>
<feature type="chain" id="PRO_5046586606" evidence="2">
    <location>
        <begin position="19"/>
        <end position="1064"/>
    </location>
</feature>
<reference evidence="3 4" key="1">
    <citation type="submission" date="2022-11" db="EMBL/GenBank/DDBJ databases">
        <title>Minimal conservation of predation-associated metabolite biosynthetic gene clusters underscores biosynthetic potential of Myxococcota including descriptions for ten novel species: Archangium lansinium sp. nov., Myxococcus landrumus sp. nov., Nannocystis bai.</title>
        <authorList>
            <person name="Ahearne A."/>
            <person name="Stevens C."/>
            <person name="Dowd S."/>
        </authorList>
    </citation>
    <scope>NUCLEOTIDE SEQUENCE [LARGE SCALE GENOMIC DNA]</scope>
    <source>
        <strain evidence="3 4">BB15-2</strain>
    </source>
</reference>
<name>A0ABT5E8I4_9BACT</name>
<comment type="caution">
    <text evidence="3">The sequence shown here is derived from an EMBL/GenBank/DDBJ whole genome shotgun (WGS) entry which is preliminary data.</text>
</comment>
<dbReference type="InterPro" id="IPR028994">
    <property type="entry name" value="Integrin_alpha_N"/>
</dbReference>
<sequence length="1064" mass="107882">MRAVAAVVMVLMAGCELAAEQCAIDQVCATPGERFGLGGGEGPAQVHDLDGDGVGEWVTVSPSLGTLTIAWGGSGAMETWPIGQAPAGLAIADFDGDGRLEIAAPLAGEAAVALLRGGAVEKVPVGPQPVAVAAADLDGDGRAELIVADAEAGDLRVLRAGAMGMASGAPIAAGERPTAVTTGDFSGDGRIDVVVTLAGEGTARLFFGTGDGGLRAGGELYAGASPQQALAADLDGDGALDLAVIDALLDEVAVVFGDGAGGAREARRWPVAAGPSDMSLWTGPNGHELLVMSRLQPALTRLPLAAPERRTTTDAEAWDGLAVGDVDGDGRDEVVVRDAGAGATVLRERPGFGFTPWFSTRAAGLTGPMVARDLDRDGWTDLVVSDGERGELVVLRGQEGGFAAPVRSPGPDGAAALALADLDGDGVDDVVTWRRAGQASAGEVQAGRLWSARGVGERFASPVEFAFAGDPRRVVGFDADGDGRSELLALQGAFAGEAAEATTGLLTLALTGEAFALVDASMSREFAASDDLIVGEFSAEYAGDELLHVGQGSEGPQIVIESRSAGQRWIAGTLPEGRTLGLTRADVDGDGLADLLVCRDDGLIIATGRAWNLFAPAVWVSTSRCDGALVEELDGDGRVDVLMLSERFASPRVTVQLGHALPWLPQLVAGGMTTASNRPRALAVADFDGDGVPDLAAAGEDGLEVLRGGPQGVLVADRSPARQTGQAQAVQLGDVDGDGSDEVVVLGRDGGVGTGRFDGTGSLGHVRYDMSFGASENAAGLLLDFDGDGIDELLTAQTEGTGLWRARGDRWVPVAKRGLEVRASGPLRAGDVDGDGDADLVYVEPAGVLVTHLGGPEGLSAGRRGPLVAAGAMGLALGDVDRDGRLDALLLSWGGGAHVYGGDGSGGFASAPKTWPLGWSAGPLAAGDVDGDGHGDVLAAAGYAGGATLRVCHGGASGPRGDCRDLRLGPEEAQIGGLAVEDFDGDGVTDVLAVLVAGTSRRLVFARGGADGPTLHTKPLPAGGSATIADGQIQQARLDDEGPEWVYVDREGLTRLGVRARSSE</sequence>
<evidence type="ECO:0000256" key="1">
    <source>
        <dbReference type="ARBA" id="ARBA00022729"/>
    </source>
</evidence>
<dbReference type="SUPFAM" id="SSF69318">
    <property type="entry name" value="Integrin alpha N-terminal domain"/>
    <property type="match status" value="3"/>
</dbReference>
<evidence type="ECO:0000313" key="3">
    <source>
        <dbReference type="EMBL" id="MDC0721950.1"/>
    </source>
</evidence>
<protein>
    <submittedName>
        <fullName evidence="3">VCBS repeat-containing protein</fullName>
    </submittedName>
</protein>
<accession>A0ABT5E8I4</accession>
<evidence type="ECO:0000313" key="4">
    <source>
        <dbReference type="Proteomes" id="UP001221686"/>
    </source>
</evidence>